<comment type="caution">
    <text evidence="3">The sequence shown here is derived from an EMBL/GenBank/DDBJ whole genome shotgun (WGS) entry which is preliminary data.</text>
</comment>
<dbReference type="AlphaFoldDB" id="A0A8H3DQK7"/>
<dbReference type="CDD" id="cd09917">
    <property type="entry name" value="F-box_SF"/>
    <property type="match status" value="1"/>
</dbReference>
<evidence type="ECO:0000313" key="4">
    <source>
        <dbReference type="Proteomes" id="UP000663827"/>
    </source>
</evidence>
<evidence type="ECO:0000313" key="3">
    <source>
        <dbReference type="EMBL" id="CAE7065040.1"/>
    </source>
</evidence>
<feature type="compositionally biased region" description="Low complexity" evidence="1">
    <location>
        <begin position="26"/>
        <end position="41"/>
    </location>
</feature>
<gene>
    <name evidence="3" type="ORF">RDB_LOCUS10872</name>
</gene>
<reference evidence="3" key="1">
    <citation type="submission" date="2021-01" db="EMBL/GenBank/DDBJ databases">
        <authorList>
            <person name="Kaushik A."/>
        </authorList>
    </citation>
    <scope>NUCLEOTIDE SEQUENCE</scope>
    <source>
        <strain evidence="3">AG5</strain>
    </source>
</reference>
<proteinExistence type="predicted"/>
<dbReference type="SMART" id="SM00256">
    <property type="entry name" value="FBOX"/>
    <property type="match status" value="1"/>
</dbReference>
<organism evidence="3 4">
    <name type="scientific">Rhizoctonia solani</name>
    <dbReference type="NCBI Taxonomy" id="456999"/>
    <lineage>
        <taxon>Eukaryota</taxon>
        <taxon>Fungi</taxon>
        <taxon>Dikarya</taxon>
        <taxon>Basidiomycota</taxon>
        <taxon>Agaricomycotina</taxon>
        <taxon>Agaricomycetes</taxon>
        <taxon>Cantharellales</taxon>
        <taxon>Ceratobasidiaceae</taxon>
        <taxon>Rhizoctonia</taxon>
    </lineage>
</organism>
<feature type="compositionally biased region" description="Basic residues" evidence="1">
    <location>
        <begin position="45"/>
        <end position="59"/>
    </location>
</feature>
<dbReference type="SUPFAM" id="SSF81383">
    <property type="entry name" value="F-box domain"/>
    <property type="match status" value="1"/>
</dbReference>
<protein>
    <recommendedName>
        <fullName evidence="2">F-box domain-containing protein</fullName>
    </recommendedName>
</protein>
<sequence length="688" mass="78204">MSCTGTCDMQTAASVEPNAGTPTIDASSSSAGAGLAQATLAPPRKQARTTKYKSSKKAKDKLPSGVLNLPLELFTEIMSNLKPIDVLNLARTCKPFRSILMRRSSKYVWKRSADNLPYPLPPPPPWLNMPQYVSLVYTNNCMACGSDTIGPGHQPKDHPILQPELLIRLCAACQPNILIASDDIPKGIKPLIMIAHVNISSEEGINMNDGQYGLRAEVKKTKKQFKAKMVKFPGNNEKLRSWRKYGKLIRDIRDDQEKEKDEIRHRFQSDVEKRLAELGWKHDVCYVPKHLKGWGPLTRQPRKLTDRIWRNLYPKLETFLESARSERLTELPFRQQHAIINLWEDKENDLGTRALVIPRHATAAGLSGPAAVRLAPPPPETMDWLPVKQTLDACSTFQDINCRLLEVWEDIRPLAETWQRQVESQLANRLQEDPHFTTESHSDAAPLVISGQPVSEDLKVLLRADSIFQTKQNVVGYYPDDFLEKFRPPTFWVRPDTHVTNPPMIQDAQSFTLARGLAKALLQHMGAPNATYLSLNACRKRFVCGVCIDGGSQSVDIYDWTGLLNHYIAISLRPLDVVDDDDPLLDLLNLFHHSGVVTSRFFEPVYILSPDDARKYTQDKSKLATETPWLNYKEKHTCLHCPEYDALDLPVVLAHIRYTHYVMEPEVHQDYESYEVYMRQSLEATYEY</sequence>
<accession>A0A8H3DQK7</accession>
<dbReference type="InterPro" id="IPR001810">
    <property type="entry name" value="F-box_dom"/>
</dbReference>
<dbReference type="InterPro" id="IPR036047">
    <property type="entry name" value="F-box-like_dom_sf"/>
</dbReference>
<evidence type="ECO:0000256" key="1">
    <source>
        <dbReference type="SAM" id="MobiDB-lite"/>
    </source>
</evidence>
<dbReference type="Pfam" id="PF00646">
    <property type="entry name" value="F-box"/>
    <property type="match status" value="1"/>
</dbReference>
<feature type="region of interest" description="Disordered" evidence="1">
    <location>
        <begin position="14"/>
        <end position="59"/>
    </location>
</feature>
<feature type="domain" description="F-box" evidence="2">
    <location>
        <begin position="63"/>
        <end position="112"/>
    </location>
</feature>
<name>A0A8H3DQK7_9AGAM</name>
<evidence type="ECO:0000259" key="2">
    <source>
        <dbReference type="PROSITE" id="PS50181"/>
    </source>
</evidence>
<dbReference type="PROSITE" id="PS50181">
    <property type="entry name" value="FBOX"/>
    <property type="match status" value="1"/>
</dbReference>
<dbReference type="EMBL" id="CAJNJQ010000232">
    <property type="protein sequence ID" value="CAE7065040.1"/>
    <property type="molecule type" value="Genomic_DNA"/>
</dbReference>
<dbReference type="Proteomes" id="UP000663827">
    <property type="component" value="Unassembled WGS sequence"/>
</dbReference>